<protein>
    <recommendedName>
        <fullName evidence="4">C-type lectin domain-containing protein</fullName>
    </recommendedName>
</protein>
<dbReference type="InterPro" id="IPR016187">
    <property type="entry name" value="CTDL_fold"/>
</dbReference>
<dbReference type="AlphaFoldDB" id="A0A0L0CRP9"/>
<sequence>SLLKETQQKMIFAILLQITLSVFIFKINKINALGQFYTTVENKQYYVDQEKEYTLDNSIIECFKLNMSLITIGTIKEEEAINKLLLNKTNFPDVPQLWIGGLIIPGTRTAIWIHTGRLFESWYRGNPDYTFNCIFIGYKSKTQWTDGTCTNKRGFICEYPSELKLQEDHEKLKEEFQIQMEKIVHLQDELNKEKQLSVTLKQQLEAKTTQEADNPALESPSSQQEPAQSLPTAEANSLEVPNNETQEYRSQFLFSHVYNAFF</sequence>
<keyword evidence="3" id="KW-0472">Membrane</keyword>
<feature type="non-terminal residue" evidence="5">
    <location>
        <position position="262"/>
    </location>
</feature>
<evidence type="ECO:0000256" key="2">
    <source>
        <dbReference type="SAM" id="MobiDB-lite"/>
    </source>
</evidence>
<evidence type="ECO:0000313" key="6">
    <source>
        <dbReference type="Proteomes" id="UP000037069"/>
    </source>
</evidence>
<feature type="non-terminal residue" evidence="5">
    <location>
        <position position="1"/>
    </location>
</feature>
<gene>
    <name evidence="5" type="ORF">FF38_02901</name>
</gene>
<dbReference type="SUPFAM" id="SSF56436">
    <property type="entry name" value="C-type lectin-like"/>
    <property type="match status" value="1"/>
</dbReference>
<dbReference type="InterPro" id="IPR016186">
    <property type="entry name" value="C-type_lectin-like/link_sf"/>
</dbReference>
<keyword evidence="3" id="KW-1133">Transmembrane helix</keyword>
<dbReference type="Pfam" id="PF00059">
    <property type="entry name" value="Lectin_C"/>
    <property type="match status" value="1"/>
</dbReference>
<comment type="caution">
    <text evidence="5">The sequence shown here is derived from an EMBL/GenBank/DDBJ whole genome shotgun (WGS) entry which is preliminary data.</text>
</comment>
<organism evidence="5 6">
    <name type="scientific">Lucilia cuprina</name>
    <name type="common">Green bottle fly</name>
    <name type="synonym">Australian sheep blowfly</name>
    <dbReference type="NCBI Taxonomy" id="7375"/>
    <lineage>
        <taxon>Eukaryota</taxon>
        <taxon>Metazoa</taxon>
        <taxon>Ecdysozoa</taxon>
        <taxon>Arthropoda</taxon>
        <taxon>Hexapoda</taxon>
        <taxon>Insecta</taxon>
        <taxon>Pterygota</taxon>
        <taxon>Neoptera</taxon>
        <taxon>Endopterygota</taxon>
        <taxon>Diptera</taxon>
        <taxon>Brachycera</taxon>
        <taxon>Muscomorpha</taxon>
        <taxon>Oestroidea</taxon>
        <taxon>Calliphoridae</taxon>
        <taxon>Luciliinae</taxon>
        <taxon>Lucilia</taxon>
    </lineage>
</organism>
<accession>A0A0L0CRP9</accession>
<feature type="transmembrane region" description="Helical" evidence="3">
    <location>
        <begin position="6"/>
        <end position="25"/>
    </location>
</feature>
<keyword evidence="6" id="KW-1185">Reference proteome</keyword>
<feature type="coiled-coil region" evidence="1">
    <location>
        <begin position="169"/>
        <end position="203"/>
    </location>
</feature>
<dbReference type="CDD" id="cd00037">
    <property type="entry name" value="CLECT"/>
    <property type="match status" value="1"/>
</dbReference>
<evidence type="ECO:0000256" key="3">
    <source>
        <dbReference type="SAM" id="Phobius"/>
    </source>
</evidence>
<reference evidence="5 6" key="1">
    <citation type="journal article" date="2015" name="Nat. Commun.">
        <title>Lucilia cuprina genome unlocks parasitic fly biology to underpin future interventions.</title>
        <authorList>
            <person name="Anstead C.A."/>
            <person name="Korhonen P.K."/>
            <person name="Young N.D."/>
            <person name="Hall R.S."/>
            <person name="Jex A.R."/>
            <person name="Murali S.C."/>
            <person name="Hughes D.S."/>
            <person name="Lee S.F."/>
            <person name="Perry T."/>
            <person name="Stroehlein A.J."/>
            <person name="Ansell B.R."/>
            <person name="Breugelmans B."/>
            <person name="Hofmann A."/>
            <person name="Qu J."/>
            <person name="Dugan S."/>
            <person name="Lee S.L."/>
            <person name="Chao H."/>
            <person name="Dinh H."/>
            <person name="Han Y."/>
            <person name="Doddapaneni H.V."/>
            <person name="Worley K.C."/>
            <person name="Muzny D.M."/>
            <person name="Ioannidis P."/>
            <person name="Waterhouse R.M."/>
            <person name="Zdobnov E.M."/>
            <person name="James P.J."/>
            <person name="Bagnall N.H."/>
            <person name="Kotze A.C."/>
            <person name="Gibbs R.A."/>
            <person name="Richards S."/>
            <person name="Batterham P."/>
            <person name="Gasser R.B."/>
        </authorList>
    </citation>
    <scope>NUCLEOTIDE SEQUENCE [LARGE SCALE GENOMIC DNA]</scope>
    <source>
        <strain evidence="5 6">LS</strain>
        <tissue evidence="5">Full body</tissue>
    </source>
</reference>
<evidence type="ECO:0000259" key="4">
    <source>
        <dbReference type="PROSITE" id="PS50041"/>
    </source>
</evidence>
<feature type="domain" description="C-type lectin" evidence="4">
    <location>
        <begin position="40"/>
        <end position="158"/>
    </location>
</feature>
<dbReference type="OrthoDB" id="7357196at2759"/>
<dbReference type="InterPro" id="IPR001304">
    <property type="entry name" value="C-type_lectin-like"/>
</dbReference>
<keyword evidence="3" id="KW-0812">Transmembrane</keyword>
<evidence type="ECO:0000256" key="1">
    <source>
        <dbReference type="SAM" id="Coils"/>
    </source>
</evidence>
<dbReference type="SMART" id="SM00034">
    <property type="entry name" value="CLECT"/>
    <property type="match status" value="1"/>
</dbReference>
<evidence type="ECO:0000313" key="5">
    <source>
        <dbReference type="EMBL" id="KNC34124.1"/>
    </source>
</evidence>
<feature type="region of interest" description="Disordered" evidence="2">
    <location>
        <begin position="208"/>
        <end position="242"/>
    </location>
</feature>
<dbReference type="Proteomes" id="UP000037069">
    <property type="component" value="Unassembled WGS sequence"/>
</dbReference>
<feature type="compositionally biased region" description="Low complexity" evidence="2">
    <location>
        <begin position="217"/>
        <end position="231"/>
    </location>
</feature>
<dbReference type="EMBL" id="JRES01000098">
    <property type="protein sequence ID" value="KNC34124.1"/>
    <property type="molecule type" value="Genomic_DNA"/>
</dbReference>
<name>A0A0L0CRP9_LUCCU</name>
<dbReference type="Gene3D" id="3.10.100.10">
    <property type="entry name" value="Mannose-Binding Protein A, subunit A"/>
    <property type="match status" value="1"/>
</dbReference>
<keyword evidence="1" id="KW-0175">Coiled coil</keyword>
<proteinExistence type="predicted"/>
<dbReference type="PROSITE" id="PS50041">
    <property type="entry name" value="C_TYPE_LECTIN_2"/>
    <property type="match status" value="1"/>
</dbReference>